<dbReference type="EMBL" id="JADBGF010000001">
    <property type="protein sequence ID" value="MBE1595245.1"/>
    <property type="molecule type" value="Genomic_DNA"/>
</dbReference>
<feature type="compositionally biased region" description="Polar residues" evidence="1">
    <location>
        <begin position="1"/>
        <end position="11"/>
    </location>
</feature>
<dbReference type="GeneID" id="86825974"/>
<feature type="compositionally biased region" description="Low complexity" evidence="1">
    <location>
        <begin position="12"/>
        <end position="41"/>
    </location>
</feature>
<accession>A0A8I0P391</accession>
<dbReference type="Proteomes" id="UP000629287">
    <property type="component" value="Unassembled WGS sequence"/>
</dbReference>
<organism evidence="2 3">
    <name type="scientific">Streptomyces stelliscabiei</name>
    <dbReference type="NCBI Taxonomy" id="146820"/>
    <lineage>
        <taxon>Bacteria</taxon>
        <taxon>Bacillati</taxon>
        <taxon>Actinomycetota</taxon>
        <taxon>Actinomycetes</taxon>
        <taxon>Kitasatosporales</taxon>
        <taxon>Streptomycetaceae</taxon>
        <taxon>Streptomyces</taxon>
    </lineage>
</organism>
<sequence length="388" mass="42450">MSGDTITRSSMPVTTAVPVTTTGSGRPVVPGAATAPARAAGHTLTPSRAARELGLKRSELDLAVRLGCLRTIVDDVGGGRRIARTEIDRFRAEKGFPQTLRERIDAVSTGPAAQILGVPASRFTRLARLGLVTPVKFYLNRYRAVVWLYLATELRQFAADGNNARWLTGRMPEDMRRRLEAGLDLRPRNWRGRHLGFLLRESDDPWRRAAAPAALLGPVQVAEIVQDPCERAHLDRHRPVRADQPSPESPTAQLIARIMTADDPDEIAWLRTDLQRALAEARAHRLAPRPRQNVPAPTVASQRGTPTVAGPVSSPSRGGRRPDSQPTAGTAPQGRRGLLGRLRRKPPLIRRSGAELAEQPLLHDRHEQTSFQIVDAAAGQSAAAHRDR</sequence>
<comment type="caution">
    <text evidence="2">The sequence shown here is derived from an EMBL/GenBank/DDBJ whole genome shotgun (WGS) entry which is preliminary data.</text>
</comment>
<evidence type="ECO:0000313" key="3">
    <source>
        <dbReference type="Proteomes" id="UP000629287"/>
    </source>
</evidence>
<dbReference type="AlphaFoldDB" id="A0A8I0P391"/>
<dbReference type="InterPro" id="IPR045652">
    <property type="entry name" value="DUF6397"/>
</dbReference>
<feature type="region of interest" description="Disordered" evidence="1">
    <location>
        <begin position="281"/>
        <end position="388"/>
    </location>
</feature>
<evidence type="ECO:0000313" key="2">
    <source>
        <dbReference type="EMBL" id="MBE1595245.1"/>
    </source>
</evidence>
<evidence type="ECO:0000256" key="1">
    <source>
        <dbReference type="SAM" id="MobiDB-lite"/>
    </source>
</evidence>
<proteinExistence type="predicted"/>
<feature type="region of interest" description="Disordered" evidence="1">
    <location>
        <begin position="1"/>
        <end position="44"/>
    </location>
</feature>
<dbReference type="Pfam" id="PF19934">
    <property type="entry name" value="DUF6397"/>
    <property type="match status" value="1"/>
</dbReference>
<gene>
    <name evidence="2" type="ORF">H4687_001374</name>
</gene>
<dbReference type="RefSeq" id="WP_192781656.1">
    <property type="nucleotide sequence ID" value="NZ_JADBGF010000001.1"/>
</dbReference>
<keyword evidence="3" id="KW-1185">Reference proteome</keyword>
<name>A0A8I0P391_9ACTN</name>
<protein>
    <submittedName>
        <fullName evidence="2">Uncharacterized protein</fullName>
    </submittedName>
</protein>
<reference evidence="2 3" key="1">
    <citation type="submission" date="2020-10" db="EMBL/GenBank/DDBJ databases">
        <title>Sequencing the genomes of 1000 actinobacteria strains.</title>
        <authorList>
            <person name="Klenk H.-P."/>
        </authorList>
    </citation>
    <scope>NUCLEOTIDE SEQUENCE [LARGE SCALE GENOMIC DNA]</scope>
    <source>
        <strain evidence="2 3">DSM 41803</strain>
    </source>
</reference>